<evidence type="ECO:0000313" key="9">
    <source>
        <dbReference type="Proteomes" id="UP000014115"/>
    </source>
</evidence>
<dbReference type="Pfam" id="PF03601">
    <property type="entry name" value="Cons_hypoth698"/>
    <property type="match status" value="1"/>
</dbReference>
<evidence type="ECO:0000256" key="7">
    <source>
        <dbReference type="SAM" id="Phobius"/>
    </source>
</evidence>
<evidence type="ECO:0000256" key="4">
    <source>
        <dbReference type="ARBA" id="ARBA00022692"/>
    </source>
</evidence>
<comment type="similarity">
    <text evidence="2">Belongs to the UPF0324 family.</text>
</comment>
<reference evidence="8 9" key="1">
    <citation type="journal article" date="2012" name="J. Bacteriol.">
        <title>Genome Sequence of Idiomarina xiamenensis Type Strain 10-D-4.</title>
        <authorList>
            <person name="Lai Q."/>
            <person name="Wang L."/>
            <person name="Wang W."/>
            <person name="Shao Z."/>
        </authorList>
    </citation>
    <scope>NUCLEOTIDE SEQUENCE [LARGE SCALE GENOMIC DNA]</scope>
    <source>
        <strain evidence="8 9">10-D-4</strain>
    </source>
</reference>
<feature type="transmembrane region" description="Helical" evidence="7">
    <location>
        <begin position="141"/>
        <end position="163"/>
    </location>
</feature>
<evidence type="ECO:0000256" key="6">
    <source>
        <dbReference type="ARBA" id="ARBA00023136"/>
    </source>
</evidence>
<gene>
    <name evidence="8" type="ORF">A10D4_03945</name>
</gene>
<dbReference type="STRING" id="740709.A10D4_03945"/>
<dbReference type="AlphaFoldDB" id="K2KAB1"/>
<evidence type="ECO:0000256" key="3">
    <source>
        <dbReference type="ARBA" id="ARBA00022475"/>
    </source>
</evidence>
<keyword evidence="6 7" id="KW-0472">Membrane</keyword>
<dbReference type="InterPro" id="IPR018383">
    <property type="entry name" value="UPF0324_pro"/>
</dbReference>
<proteinExistence type="inferred from homology"/>
<comment type="caution">
    <text evidence="8">The sequence shown here is derived from an EMBL/GenBank/DDBJ whole genome shotgun (WGS) entry which is preliminary data.</text>
</comment>
<comment type="subcellular location">
    <subcellularLocation>
        <location evidence="1">Cell membrane</location>
        <topology evidence="1">Multi-pass membrane protein</topology>
    </subcellularLocation>
</comment>
<keyword evidence="3" id="KW-1003">Cell membrane</keyword>
<keyword evidence="9" id="KW-1185">Reference proteome</keyword>
<dbReference type="PANTHER" id="PTHR30106">
    <property type="entry name" value="INNER MEMBRANE PROTEIN YEIH-RELATED"/>
    <property type="match status" value="1"/>
</dbReference>
<evidence type="ECO:0000313" key="8">
    <source>
        <dbReference type="EMBL" id="EKE84733.1"/>
    </source>
</evidence>
<protein>
    <recommendedName>
        <fullName evidence="10">Sulfate exporter family transporter</fullName>
    </recommendedName>
</protein>
<evidence type="ECO:0000256" key="1">
    <source>
        <dbReference type="ARBA" id="ARBA00004651"/>
    </source>
</evidence>
<feature type="transmembrane region" description="Helical" evidence="7">
    <location>
        <begin position="112"/>
        <end position="129"/>
    </location>
</feature>
<feature type="transmembrane region" description="Helical" evidence="7">
    <location>
        <begin position="15"/>
        <end position="36"/>
    </location>
</feature>
<accession>K2KAB1</accession>
<name>K2KAB1_9GAMM</name>
<keyword evidence="5 7" id="KW-1133">Transmembrane helix</keyword>
<feature type="transmembrane region" description="Helical" evidence="7">
    <location>
        <begin position="170"/>
        <end position="191"/>
    </location>
</feature>
<dbReference type="PATRIC" id="fig|740709.3.peg.799"/>
<dbReference type="eggNOG" id="COG2855">
    <property type="taxonomic scope" value="Bacteria"/>
</dbReference>
<dbReference type="EMBL" id="AMRG01000004">
    <property type="protein sequence ID" value="EKE84733.1"/>
    <property type="molecule type" value="Genomic_DNA"/>
</dbReference>
<dbReference type="GO" id="GO:0005886">
    <property type="term" value="C:plasma membrane"/>
    <property type="evidence" value="ECO:0007669"/>
    <property type="project" value="UniProtKB-SubCell"/>
</dbReference>
<organism evidence="8 9">
    <name type="scientific">Idiomarina xiamenensis 10-D-4</name>
    <dbReference type="NCBI Taxonomy" id="740709"/>
    <lineage>
        <taxon>Bacteria</taxon>
        <taxon>Pseudomonadati</taxon>
        <taxon>Pseudomonadota</taxon>
        <taxon>Gammaproteobacteria</taxon>
        <taxon>Alteromonadales</taxon>
        <taxon>Idiomarinaceae</taxon>
        <taxon>Idiomarina</taxon>
    </lineage>
</organism>
<evidence type="ECO:0008006" key="10">
    <source>
        <dbReference type="Google" id="ProtNLM"/>
    </source>
</evidence>
<keyword evidence="4 7" id="KW-0812">Transmembrane</keyword>
<evidence type="ECO:0000256" key="2">
    <source>
        <dbReference type="ARBA" id="ARBA00007977"/>
    </source>
</evidence>
<feature type="transmembrane region" description="Helical" evidence="7">
    <location>
        <begin position="48"/>
        <end position="69"/>
    </location>
</feature>
<dbReference type="Proteomes" id="UP000014115">
    <property type="component" value="Unassembled WGS sequence"/>
</dbReference>
<sequence length="192" mass="20513">MAAVEPVIKAAPYKVAVAVATVVIFGTASMFIYPLLYPLTGFNESQYGLWVGAAVHEVAQVVVAGAAVSADAAHIAVTEKMIRVMMLVPLLLVISIQQTGIHSVADIKRIKVPWFAVAFLLVIMANSWVDFLAPWRDYFTTVAGLLLALAMAALGVLTHLSVLKKAGVRALLLAALLFSILIAVSWLLVALF</sequence>
<feature type="transmembrane region" description="Helical" evidence="7">
    <location>
        <begin position="81"/>
        <end position="100"/>
    </location>
</feature>
<evidence type="ECO:0000256" key="5">
    <source>
        <dbReference type="ARBA" id="ARBA00022989"/>
    </source>
</evidence>
<dbReference type="PANTHER" id="PTHR30106:SF2">
    <property type="entry name" value="UPF0324 INNER MEMBRANE PROTEIN YEIH"/>
    <property type="match status" value="1"/>
</dbReference>